<keyword evidence="4" id="KW-0539">Nucleus</keyword>
<dbReference type="InterPro" id="IPR007846">
    <property type="entry name" value="RRM_NUP35_dom"/>
</dbReference>
<evidence type="ECO:0000256" key="3">
    <source>
        <dbReference type="ARBA" id="ARBA00022816"/>
    </source>
</evidence>
<proteinExistence type="predicted"/>
<evidence type="ECO:0000313" key="6">
    <source>
        <dbReference type="EMBL" id="RXH86728.1"/>
    </source>
</evidence>
<dbReference type="GO" id="GO:0051028">
    <property type="term" value="P:mRNA transport"/>
    <property type="evidence" value="ECO:0007669"/>
    <property type="project" value="UniProtKB-KW"/>
</dbReference>
<protein>
    <recommendedName>
        <fullName evidence="5">RRM Nup35-type domain-containing protein</fullName>
    </recommendedName>
</protein>
<evidence type="ECO:0000256" key="2">
    <source>
        <dbReference type="ARBA" id="ARBA00022448"/>
    </source>
</evidence>
<dbReference type="GO" id="GO:0006999">
    <property type="term" value="P:nuclear pore organization"/>
    <property type="evidence" value="ECO:0007669"/>
    <property type="project" value="TreeGrafter"/>
</dbReference>
<keyword evidence="2" id="KW-0813">Transport</keyword>
<organism evidence="6 7">
    <name type="scientific">Malus domestica</name>
    <name type="common">Apple</name>
    <name type="synonym">Pyrus malus</name>
    <dbReference type="NCBI Taxonomy" id="3750"/>
    <lineage>
        <taxon>Eukaryota</taxon>
        <taxon>Viridiplantae</taxon>
        <taxon>Streptophyta</taxon>
        <taxon>Embryophyta</taxon>
        <taxon>Tracheophyta</taxon>
        <taxon>Spermatophyta</taxon>
        <taxon>Magnoliopsida</taxon>
        <taxon>eudicotyledons</taxon>
        <taxon>Gunneridae</taxon>
        <taxon>Pentapetalae</taxon>
        <taxon>rosids</taxon>
        <taxon>fabids</taxon>
        <taxon>Rosales</taxon>
        <taxon>Rosaceae</taxon>
        <taxon>Amygdaloideae</taxon>
        <taxon>Maleae</taxon>
        <taxon>Malus</taxon>
    </lineage>
</organism>
<dbReference type="Proteomes" id="UP000290289">
    <property type="component" value="Chromosome 10"/>
</dbReference>
<dbReference type="Pfam" id="PF05172">
    <property type="entry name" value="RRM_Nup35"/>
    <property type="match status" value="1"/>
</dbReference>
<evidence type="ECO:0000259" key="5">
    <source>
        <dbReference type="Pfam" id="PF05172"/>
    </source>
</evidence>
<comment type="subcellular location">
    <subcellularLocation>
        <location evidence="1">Nucleus</location>
    </subcellularLocation>
</comment>
<dbReference type="EMBL" id="RDQH01000336">
    <property type="protein sequence ID" value="RXH86728.1"/>
    <property type="molecule type" value="Genomic_DNA"/>
</dbReference>
<dbReference type="AlphaFoldDB" id="A0A498ITI6"/>
<evidence type="ECO:0000256" key="4">
    <source>
        <dbReference type="ARBA" id="ARBA00023242"/>
    </source>
</evidence>
<dbReference type="GO" id="GO:0017056">
    <property type="term" value="F:structural constituent of nuclear pore"/>
    <property type="evidence" value="ECO:0007669"/>
    <property type="project" value="TreeGrafter"/>
</dbReference>
<dbReference type="STRING" id="3750.A0A498ITI6"/>
<dbReference type="PANTHER" id="PTHR21527">
    <property type="entry name" value="NUCLEOPORIN NUP35"/>
    <property type="match status" value="1"/>
</dbReference>
<comment type="caution">
    <text evidence="6">The sequence shown here is derived from an EMBL/GenBank/DDBJ whole genome shotgun (WGS) entry which is preliminary data.</text>
</comment>
<gene>
    <name evidence="6" type="ORF">DVH24_022001</name>
</gene>
<reference evidence="6 7" key="1">
    <citation type="submission" date="2018-10" db="EMBL/GenBank/DDBJ databases">
        <title>A high-quality apple genome assembly.</title>
        <authorList>
            <person name="Hu J."/>
        </authorList>
    </citation>
    <scope>NUCLEOTIDE SEQUENCE [LARGE SCALE GENOMIC DNA]</scope>
    <source>
        <strain evidence="7">cv. HFTH1</strain>
        <tissue evidence="6">Young leaf</tissue>
    </source>
</reference>
<accession>A0A498ITI6</accession>
<keyword evidence="3" id="KW-0509">mRNA transport</keyword>
<dbReference type="GO" id="GO:0006607">
    <property type="term" value="P:NLS-bearing protein import into nucleus"/>
    <property type="evidence" value="ECO:0007669"/>
    <property type="project" value="TreeGrafter"/>
</dbReference>
<evidence type="ECO:0000313" key="7">
    <source>
        <dbReference type="Proteomes" id="UP000290289"/>
    </source>
</evidence>
<dbReference type="GO" id="GO:0005543">
    <property type="term" value="F:phospholipid binding"/>
    <property type="evidence" value="ECO:0007669"/>
    <property type="project" value="TreeGrafter"/>
</dbReference>
<sequence>MFLVQEMPTGCTFYIRFFFLHYFEFDESNFLYQALIFSSFLHLFELSYSDAQKALSKNGMQINWALIIGVKPLDPMQRHALNERVNNQGFMTFPPQPSMKHAEMNASRAPLVLTIFKTVIPAGRNLEAQLLPQQSHWCPKSWI</sequence>
<dbReference type="GO" id="GO:0044613">
    <property type="term" value="C:nuclear pore central transport channel"/>
    <property type="evidence" value="ECO:0007669"/>
    <property type="project" value="TreeGrafter"/>
</dbReference>
<name>A0A498ITI6_MALDO</name>
<evidence type="ECO:0000256" key="1">
    <source>
        <dbReference type="ARBA" id="ARBA00004123"/>
    </source>
</evidence>
<dbReference type="PANTHER" id="PTHR21527:SF6">
    <property type="entry name" value="NUCLEOPORIN NUP35"/>
    <property type="match status" value="1"/>
</dbReference>
<keyword evidence="7" id="KW-1185">Reference proteome</keyword>
<feature type="domain" description="RRM Nup35-type" evidence="5">
    <location>
        <begin position="38"/>
        <end position="83"/>
    </location>
</feature>
<dbReference type="GO" id="GO:0044615">
    <property type="term" value="C:nuclear pore nuclear basket"/>
    <property type="evidence" value="ECO:0007669"/>
    <property type="project" value="TreeGrafter"/>
</dbReference>